<reference evidence="2 3" key="1">
    <citation type="journal article" date="1996" name="Mol. Microbiol.">
        <title>A set of ordered cosmids and a detailed genetic and physical map for the 8 Mb Streptomyces coelicolor A3(2) chromosome.</title>
        <authorList>
            <person name="Redenbach M."/>
            <person name="Kieser H.M."/>
            <person name="Denapaite D."/>
            <person name="Eichner A."/>
            <person name="Cullum J."/>
            <person name="Kinashi H."/>
            <person name="Hopwood D.A."/>
        </authorList>
    </citation>
    <scope>NUCLEOTIDE SEQUENCE [LARGE SCALE GENOMIC DNA]</scope>
    <source>
        <strain evidence="3">ATCC BAA-471 / A3(2) / M145</strain>
    </source>
</reference>
<evidence type="ECO:0000313" key="2">
    <source>
        <dbReference type="EMBL" id="CAC37538.1"/>
    </source>
</evidence>
<dbReference type="Proteomes" id="UP000001973">
    <property type="component" value="Chromosome"/>
</dbReference>
<name>Q93RS7_STRCO</name>
<evidence type="ECO:0000313" key="3">
    <source>
        <dbReference type="Proteomes" id="UP000001973"/>
    </source>
</evidence>
<dbReference type="EMBL" id="AL645882">
    <property type="protein sequence ID" value="CAC37538.1"/>
    <property type="molecule type" value="Genomic_DNA"/>
</dbReference>
<dbReference type="KEGG" id="sco:SCO6317"/>
<feature type="non-terminal residue" evidence="2">
    <location>
        <position position="30"/>
    </location>
</feature>
<gene>
    <name evidence="2" type="ordered locus">SCO6317</name>
    <name evidence="2" type="ORF">SCIF3.19</name>
</gene>
<dbReference type="EMBL" id="AL939127">
    <property type="protein sequence ID" value="CAC37538.1"/>
    <property type="molecule type" value="Genomic_DNA"/>
</dbReference>
<reference evidence="2 3" key="2">
    <citation type="journal article" date="2002" name="Nature">
        <title>Complete genome sequence of the model actinomycete Streptomyces coelicolor A3(2).</title>
        <authorList>
            <person name="Bentley S.D."/>
            <person name="Chater K.F."/>
            <person name="Cerdeno-Tarraga A.M."/>
            <person name="Challis G.L."/>
            <person name="Thomson N.R."/>
            <person name="James K.D."/>
            <person name="Harris D.E."/>
            <person name="Quail M.A."/>
            <person name="Kieser H."/>
            <person name="Harper D."/>
            <person name="Bateman A."/>
            <person name="Brown S."/>
            <person name="Chandra G."/>
            <person name="Chen C.W."/>
            <person name="Collins M."/>
            <person name="Cronin A."/>
            <person name="Fraser A."/>
            <person name="Goble A."/>
            <person name="Hidalgo J."/>
            <person name="Hornsby T."/>
            <person name="Howarth S."/>
            <person name="Huang C.H."/>
            <person name="Kieser T."/>
            <person name="Larke L."/>
            <person name="Murphy L."/>
            <person name="Oliver K."/>
            <person name="O'Neil S."/>
            <person name="Rabbinowitsch E."/>
            <person name="Rajandream M.A."/>
            <person name="Rutherford K."/>
            <person name="Rutter S."/>
            <person name="Seeger K."/>
            <person name="Saunders D."/>
            <person name="Sharp S."/>
            <person name="Squares R."/>
            <person name="Squares S."/>
            <person name="Taylor K."/>
            <person name="Warren T."/>
            <person name="Wietzorrek A."/>
            <person name="Woodward J."/>
            <person name="Barrell B.G."/>
            <person name="Parkhill J."/>
            <person name="Hopwood D.A."/>
        </authorList>
    </citation>
    <scope>NUCLEOTIDE SEQUENCE [LARGE SCALE GENOMIC DNA]</scope>
    <source>
        <strain evidence="3">ATCC BAA-471 / A3(2) / M145</strain>
    </source>
</reference>
<accession>Q93RS7</accession>
<dbReference type="InParanoid" id="Q93RS7"/>
<dbReference type="AlphaFoldDB" id="Q93RS7"/>
<organism evidence="2 3">
    <name type="scientific">Streptomyces coelicolor (strain ATCC BAA-471 / A3(2) / M145)</name>
    <dbReference type="NCBI Taxonomy" id="100226"/>
    <lineage>
        <taxon>Bacteria</taxon>
        <taxon>Bacillati</taxon>
        <taxon>Actinomycetota</taxon>
        <taxon>Actinomycetes</taxon>
        <taxon>Kitasatosporales</taxon>
        <taxon>Streptomycetaceae</taxon>
        <taxon>Streptomyces</taxon>
        <taxon>Streptomyces albidoflavus group</taxon>
    </lineage>
</organism>
<feature type="region of interest" description="Disordered" evidence="1">
    <location>
        <begin position="11"/>
        <end position="30"/>
    </location>
</feature>
<evidence type="ECO:0000256" key="1">
    <source>
        <dbReference type="SAM" id="MobiDB-lite"/>
    </source>
</evidence>
<protein>
    <submittedName>
        <fullName evidence="2">SCO6317 protein ( SCIF3.19protein )</fullName>
    </submittedName>
</protein>
<sequence>VAYEAPFRCRTVASGSGPRSDRYHNLRAQP</sequence>
<dbReference type="PaxDb" id="100226-SCO6317"/>
<feature type="non-terminal residue" evidence="2">
    <location>
        <position position="1"/>
    </location>
</feature>
<keyword evidence="3" id="KW-1185">Reference proteome</keyword>
<dbReference type="HOGENOM" id="CLU_3407761_0_0_11"/>
<proteinExistence type="predicted"/>